<dbReference type="Pfam" id="PF01066">
    <property type="entry name" value="CDP-OH_P_transf"/>
    <property type="match status" value="1"/>
</dbReference>
<dbReference type="InterPro" id="IPR000462">
    <property type="entry name" value="CDP-OH_P_trans"/>
</dbReference>
<evidence type="ECO:0000256" key="9">
    <source>
        <dbReference type="ARBA" id="ARBA00022723"/>
    </source>
</evidence>
<evidence type="ECO:0000256" key="3">
    <source>
        <dbReference type="ARBA" id="ARBA00004141"/>
    </source>
</evidence>
<dbReference type="GO" id="GO:0046872">
    <property type="term" value="F:metal ion binding"/>
    <property type="evidence" value="ECO:0007669"/>
    <property type="project" value="UniProtKB-KW"/>
</dbReference>
<evidence type="ECO:0000256" key="19">
    <source>
        <dbReference type="SAM" id="Phobius"/>
    </source>
</evidence>
<dbReference type="InterPro" id="IPR043130">
    <property type="entry name" value="CDP-OH_PTrfase_TM_dom"/>
</dbReference>
<keyword evidence="6 17" id="KW-0444">Lipid biosynthesis</keyword>
<keyword evidence="9" id="KW-0479">Metal-binding</keyword>
<comment type="cofactor">
    <cofactor evidence="1">
        <name>Mn(2+)</name>
        <dbReference type="ChEBI" id="CHEBI:29035"/>
    </cofactor>
</comment>
<dbReference type="PANTHER" id="PTHR15362:SF4">
    <property type="entry name" value="CDP-DIACYLGLYCEROL--INOSITOL 3-PHOSPHATIDYLTRANSFERASE"/>
    <property type="match status" value="1"/>
</dbReference>
<keyword evidence="16 17" id="KW-1208">Phospholipid metabolism</keyword>
<sequence length="224" mass="25813">MEALDNFAKKQTRVYMFMPNLIGYARVILAFVSFLFLPCCPIIAMICYFLSCILDALDGTAARRYNQCSQFGAVLDMITDRFTSSALICYLTKVFPSWTFVFQFLIALDFSSHYFHMYSSLASGQSSHKILKEDAPKLLKLYYSDRRVLFTVCFFNEAYYVLLYLVSAYEGTIFCLKPIAILSWICLPVYVFKQFLNVIQLIGACLNLLEADEKKIKESQDKKN</sequence>
<dbReference type="OrthoDB" id="10251079at2759"/>
<keyword evidence="13 17" id="KW-0472">Membrane</keyword>
<dbReference type="PROSITE" id="PS00379">
    <property type="entry name" value="CDP_ALCOHOL_P_TRANSF"/>
    <property type="match status" value="1"/>
</dbReference>
<gene>
    <name evidence="20" type="ORF">BCR32DRAFT_231054</name>
</gene>
<keyword evidence="8 19" id="KW-0812">Transmembrane</keyword>
<evidence type="ECO:0000256" key="4">
    <source>
        <dbReference type="ARBA" id="ARBA00010441"/>
    </source>
</evidence>
<name>A0A1Y1XCZ5_9FUNG</name>
<dbReference type="InterPro" id="IPR014387">
    <property type="entry name" value="CDP_diag_ino_3_P_euk"/>
</dbReference>
<evidence type="ECO:0000256" key="7">
    <source>
        <dbReference type="ARBA" id="ARBA00022679"/>
    </source>
</evidence>
<dbReference type="InterPro" id="IPR048254">
    <property type="entry name" value="CDP_ALCOHOL_P_TRANSF_CS"/>
</dbReference>
<evidence type="ECO:0000256" key="11">
    <source>
        <dbReference type="ARBA" id="ARBA00022989"/>
    </source>
</evidence>
<comment type="catalytic activity">
    <reaction evidence="17">
        <text>a CDP-1,2-diacyl-sn-glycerol + myo-inositol = a 1,2-diacyl-sn-glycero-3-phospho-(1D-myo-inositol) + CMP + H(+)</text>
        <dbReference type="Rhea" id="RHEA:11580"/>
        <dbReference type="ChEBI" id="CHEBI:15378"/>
        <dbReference type="ChEBI" id="CHEBI:17268"/>
        <dbReference type="ChEBI" id="CHEBI:57880"/>
        <dbReference type="ChEBI" id="CHEBI:58332"/>
        <dbReference type="ChEBI" id="CHEBI:60377"/>
        <dbReference type="EC" id="2.7.8.11"/>
    </reaction>
</comment>
<comment type="cofactor">
    <cofactor evidence="2">
        <name>Mg(2+)</name>
        <dbReference type="ChEBI" id="CHEBI:18420"/>
    </cofactor>
</comment>
<evidence type="ECO:0000256" key="2">
    <source>
        <dbReference type="ARBA" id="ARBA00001946"/>
    </source>
</evidence>
<evidence type="ECO:0000256" key="13">
    <source>
        <dbReference type="ARBA" id="ARBA00023136"/>
    </source>
</evidence>
<feature type="transmembrane region" description="Helical" evidence="19">
    <location>
        <begin position="85"/>
        <end position="108"/>
    </location>
</feature>
<comment type="caution">
    <text evidence="20">The sequence shown here is derived from an EMBL/GenBank/DDBJ whole genome shotgun (WGS) entry which is preliminary data.</text>
</comment>
<dbReference type="GO" id="GO:0005794">
    <property type="term" value="C:Golgi apparatus"/>
    <property type="evidence" value="ECO:0007669"/>
    <property type="project" value="EnsemblFungi"/>
</dbReference>
<evidence type="ECO:0000256" key="1">
    <source>
        <dbReference type="ARBA" id="ARBA00001936"/>
    </source>
</evidence>
<dbReference type="GO" id="GO:0005741">
    <property type="term" value="C:mitochondrial outer membrane"/>
    <property type="evidence" value="ECO:0007669"/>
    <property type="project" value="EnsemblFungi"/>
</dbReference>
<feature type="transmembrane region" description="Helical" evidence="19">
    <location>
        <begin position="171"/>
        <end position="192"/>
    </location>
</feature>
<organism evidence="20 21">
    <name type="scientific">Anaeromyces robustus</name>
    <dbReference type="NCBI Taxonomy" id="1754192"/>
    <lineage>
        <taxon>Eukaryota</taxon>
        <taxon>Fungi</taxon>
        <taxon>Fungi incertae sedis</taxon>
        <taxon>Chytridiomycota</taxon>
        <taxon>Chytridiomycota incertae sedis</taxon>
        <taxon>Neocallimastigomycetes</taxon>
        <taxon>Neocallimastigales</taxon>
        <taxon>Neocallimastigaceae</taxon>
        <taxon>Anaeromyces</taxon>
    </lineage>
</organism>
<evidence type="ECO:0000256" key="8">
    <source>
        <dbReference type="ARBA" id="ARBA00022692"/>
    </source>
</evidence>
<evidence type="ECO:0000256" key="15">
    <source>
        <dbReference type="ARBA" id="ARBA00023211"/>
    </source>
</evidence>
<keyword evidence="10" id="KW-0460">Magnesium</keyword>
<dbReference type="GO" id="GO:0003881">
    <property type="term" value="F:CDP-diacylglycerol-inositol 3-phosphatidyltransferase activity"/>
    <property type="evidence" value="ECO:0007669"/>
    <property type="project" value="UniProtKB-UniRule"/>
</dbReference>
<dbReference type="Proteomes" id="UP000193944">
    <property type="component" value="Unassembled WGS sequence"/>
</dbReference>
<evidence type="ECO:0000313" key="21">
    <source>
        <dbReference type="Proteomes" id="UP000193944"/>
    </source>
</evidence>
<evidence type="ECO:0000256" key="18">
    <source>
        <dbReference type="RuleBase" id="RU003750"/>
    </source>
</evidence>
<keyword evidence="7 17" id="KW-0808">Transferase</keyword>
<dbReference type="GO" id="GO:0006661">
    <property type="term" value="P:phosphatidylinositol biosynthetic process"/>
    <property type="evidence" value="ECO:0007669"/>
    <property type="project" value="EnsemblFungi"/>
</dbReference>
<dbReference type="STRING" id="1754192.A0A1Y1XCZ5"/>
<dbReference type="PIRSF" id="PIRSF000848">
    <property type="entry name" value="CDP_diag_ino_3_P"/>
    <property type="match status" value="1"/>
</dbReference>
<dbReference type="EMBL" id="MCFG01000069">
    <property type="protein sequence ID" value="ORX83609.1"/>
    <property type="molecule type" value="Genomic_DNA"/>
</dbReference>
<keyword evidence="11 19" id="KW-1133">Transmembrane helix</keyword>
<feature type="transmembrane region" description="Helical" evidence="19">
    <location>
        <begin position="148"/>
        <end position="165"/>
    </location>
</feature>
<feature type="transmembrane region" description="Helical" evidence="19">
    <location>
        <begin position="21"/>
        <end position="51"/>
    </location>
</feature>
<accession>A0A1Y1XCZ5</accession>
<dbReference type="Gene3D" id="1.20.120.1760">
    <property type="match status" value="1"/>
</dbReference>
<evidence type="ECO:0000256" key="14">
    <source>
        <dbReference type="ARBA" id="ARBA00023209"/>
    </source>
</evidence>
<evidence type="ECO:0000256" key="6">
    <source>
        <dbReference type="ARBA" id="ARBA00022516"/>
    </source>
</evidence>
<evidence type="ECO:0000256" key="10">
    <source>
        <dbReference type="ARBA" id="ARBA00022842"/>
    </source>
</evidence>
<keyword evidence="14 17" id="KW-0594">Phospholipid biosynthesis</keyword>
<proteinExistence type="inferred from homology"/>
<keyword evidence="12 17" id="KW-0443">Lipid metabolism</keyword>
<dbReference type="EC" id="2.7.8.11" evidence="5 17"/>
<keyword evidence="21" id="KW-1185">Reference proteome</keyword>
<evidence type="ECO:0000313" key="20">
    <source>
        <dbReference type="EMBL" id="ORX83609.1"/>
    </source>
</evidence>
<evidence type="ECO:0000256" key="17">
    <source>
        <dbReference type="PIRNR" id="PIRNR000848"/>
    </source>
</evidence>
<reference evidence="20 21" key="2">
    <citation type="submission" date="2016-08" db="EMBL/GenBank/DDBJ databases">
        <title>Pervasive Adenine N6-methylation of Active Genes in Fungi.</title>
        <authorList>
            <consortium name="DOE Joint Genome Institute"/>
            <person name="Mondo S.J."/>
            <person name="Dannebaum R.O."/>
            <person name="Kuo R.C."/>
            <person name="Labutti K."/>
            <person name="Haridas S."/>
            <person name="Kuo A."/>
            <person name="Salamov A."/>
            <person name="Ahrendt S.R."/>
            <person name="Lipzen A."/>
            <person name="Sullivan W."/>
            <person name="Andreopoulos W.B."/>
            <person name="Clum A."/>
            <person name="Lindquist E."/>
            <person name="Daum C."/>
            <person name="Ramamoorthy G.K."/>
            <person name="Gryganskyi A."/>
            <person name="Culley D."/>
            <person name="Magnuson J.K."/>
            <person name="James T.Y."/>
            <person name="O'Malley M.A."/>
            <person name="Stajich J.E."/>
            <person name="Spatafora J.W."/>
            <person name="Visel A."/>
            <person name="Grigoriev I.V."/>
        </authorList>
    </citation>
    <scope>NUCLEOTIDE SEQUENCE [LARGE SCALE GENOMIC DNA]</scope>
    <source>
        <strain evidence="20 21">S4</strain>
    </source>
</reference>
<dbReference type="FunFam" id="1.20.120.1760:FF:000003">
    <property type="entry name" value="CDP-diacylglycerol--inositol 3-phosphatidyltransferase"/>
    <property type="match status" value="1"/>
</dbReference>
<comment type="similarity">
    <text evidence="4 17 18">Belongs to the CDP-alcohol phosphatidyltransferase class-I family.</text>
</comment>
<dbReference type="AlphaFoldDB" id="A0A1Y1XCZ5"/>
<evidence type="ECO:0000256" key="12">
    <source>
        <dbReference type="ARBA" id="ARBA00023098"/>
    </source>
</evidence>
<comment type="subcellular location">
    <subcellularLocation>
        <location evidence="3">Membrane</location>
        <topology evidence="3">Multi-pass membrane protein</topology>
    </subcellularLocation>
</comment>
<evidence type="ECO:0000256" key="16">
    <source>
        <dbReference type="ARBA" id="ARBA00023264"/>
    </source>
</evidence>
<evidence type="ECO:0000256" key="5">
    <source>
        <dbReference type="ARBA" id="ARBA00013212"/>
    </source>
</evidence>
<dbReference type="PANTHER" id="PTHR15362">
    <property type="entry name" value="PHOSPHATIDYLINOSITOL SYNTHASE"/>
    <property type="match status" value="1"/>
</dbReference>
<protein>
    <recommendedName>
        <fullName evidence="5 17">CDP-diacylglycerol--inositol 3-phosphatidyltransferase</fullName>
        <ecNumber evidence="5 17">2.7.8.11</ecNumber>
    </recommendedName>
</protein>
<reference evidence="20 21" key="1">
    <citation type="submission" date="2016-08" db="EMBL/GenBank/DDBJ databases">
        <title>A Parts List for Fungal Cellulosomes Revealed by Comparative Genomics.</title>
        <authorList>
            <consortium name="DOE Joint Genome Institute"/>
            <person name="Haitjema C.H."/>
            <person name="Gilmore S.P."/>
            <person name="Henske J.K."/>
            <person name="Solomon K.V."/>
            <person name="De Groot R."/>
            <person name="Kuo A."/>
            <person name="Mondo S.J."/>
            <person name="Salamov A.A."/>
            <person name="Labutti K."/>
            <person name="Zhao Z."/>
            <person name="Chiniquy J."/>
            <person name="Barry K."/>
            <person name="Brewer H.M."/>
            <person name="Purvine S.O."/>
            <person name="Wright A.T."/>
            <person name="Boxma B."/>
            <person name="Van Alen T."/>
            <person name="Hackstein J.H."/>
            <person name="Baker S.E."/>
            <person name="Grigoriev I.V."/>
            <person name="O'Malley M.A."/>
        </authorList>
    </citation>
    <scope>NUCLEOTIDE SEQUENCE [LARGE SCALE GENOMIC DNA]</scope>
    <source>
        <strain evidence="20 21">S4</strain>
    </source>
</reference>
<keyword evidence="15" id="KW-0464">Manganese</keyword>